<feature type="region of interest" description="Disordered" evidence="1">
    <location>
        <begin position="1"/>
        <end position="26"/>
    </location>
</feature>
<evidence type="ECO:0000256" key="1">
    <source>
        <dbReference type="SAM" id="MobiDB-lite"/>
    </source>
</evidence>
<feature type="compositionally biased region" description="Basic residues" evidence="1">
    <location>
        <begin position="116"/>
        <end position="125"/>
    </location>
</feature>
<dbReference type="EMBL" id="LGRX02007108">
    <property type="protein sequence ID" value="KAK3275630.1"/>
    <property type="molecule type" value="Genomic_DNA"/>
</dbReference>
<name>A0AAE0L8I7_9CHLO</name>
<keyword evidence="3" id="KW-1185">Reference proteome</keyword>
<evidence type="ECO:0000313" key="2">
    <source>
        <dbReference type="EMBL" id="KAK3275630.1"/>
    </source>
</evidence>
<dbReference type="AlphaFoldDB" id="A0AAE0L8I7"/>
<comment type="caution">
    <text evidence="2">The sequence shown here is derived from an EMBL/GenBank/DDBJ whole genome shotgun (WGS) entry which is preliminary data.</text>
</comment>
<proteinExistence type="predicted"/>
<feature type="compositionally biased region" description="Low complexity" evidence="1">
    <location>
        <begin position="105"/>
        <end position="114"/>
    </location>
</feature>
<feature type="region of interest" description="Disordered" evidence="1">
    <location>
        <begin position="105"/>
        <end position="125"/>
    </location>
</feature>
<feature type="compositionally biased region" description="Basic and acidic residues" evidence="1">
    <location>
        <begin position="1"/>
        <end position="24"/>
    </location>
</feature>
<sequence>MGKWRGEEHEEGEGKAFVGVRERPPAPGARTVNCDILHFDFHFQREINFLRFWCFSDRSVKKGFGQLTPAMRKEQKKNHGRLPGGKVVSTVLGKARIGFTGAFLKAKQGKAPKGQRGGKKGGNKK</sequence>
<reference evidence="2 3" key="1">
    <citation type="journal article" date="2015" name="Genome Biol. Evol.">
        <title>Comparative Genomics of a Bacterivorous Green Alga Reveals Evolutionary Causalities and Consequences of Phago-Mixotrophic Mode of Nutrition.</title>
        <authorList>
            <person name="Burns J.A."/>
            <person name="Paasch A."/>
            <person name="Narechania A."/>
            <person name="Kim E."/>
        </authorList>
    </citation>
    <scope>NUCLEOTIDE SEQUENCE [LARGE SCALE GENOMIC DNA]</scope>
    <source>
        <strain evidence="2 3">PLY_AMNH</strain>
    </source>
</reference>
<dbReference type="Proteomes" id="UP001190700">
    <property type="component" value="Unassembled WGS sequence"/>
</dbReference>
<evidence type="ECO:0000313" key="3">
    <source>
        <dbReference type="Proteomes" id="UP001190700"/>
    </source>
</evidence>
<organism evidence="2 3">
    <name type="scientific">Cymbomonas tetramitiformis</name>
    <dbReference type="NCBI Taxonomy" id="36881"/>
    <lineage>
        <taxon>Eukaryota</taxon>
        <taxon>Viridiplantae</taxon>
        <taxon>Chlorophyta</taxon>
        <taxon>Pyramimonadophyceae</taxon>
        <taxon>Pyramimonadales</taxon>
        <taxon>Pyramimonadaceae</taxon>
        <taxon>Cymbomonas</taxon>
    </lineage>
</organism>
<gene>
    <name evidence="2" type="ORF">CYMTET_16250</name>
</gene>
<protein>
    <submittedName>
        <fullName evidence="2">Uncharacterized protein</fullName>
    </submittedName>
</protein>
<accession>A0AAE0L8I7</accession>